<dbReference type="PANTHER" id="PTHR21581">
    <property type="entry name" value="D-ALANYL-D-ALANINE CARBOXYPEPTIDASE"/>
    <property type="match status" value="1"/>
</dbReference>
<protein>
    <submittedName>
        <fullName evidence="1">Uncharacterized protein</fullName>
    </submittedName>
</protein>
<keyword evidence="2" id="KW-1185">Reference proteome</keyword>
<dbReference type="EMBL" id="CP151504">
    <property type="protein sequence ID" value="WZN61227.1"/>
    <property type="molecule type" value="Genomic_DNA"/>
</dbReference>
<reference evidence="1 2" key="1">
    <citation type="submission" date="2024-03" db="EMBL/GenBank/DDBJ databases">
        <title>Complete genome sequence of the green alga Chloropicon roscoffensis RCC1871.</title>
        <authorList>
            <person name="Lemieux C."/>
            <person name="Pombert J.-F."/>
            <person name="Otis C."/>
            <person name="Turmel M."/>
        </authorList>
    </citation>
    <scope>NUCLEOTIDE SEQUENCE [LARGE SCALE GENOMIC DNA]</scope>
    <source>
        <strain evidence="1 2">RCC1871</strain>
    </source>
</reference>
<organism evidence="1 2">
    <name type="scientific">Chloropicon roscoffensis</name>
    <dbReference type="NCBI Taxonomy" id="1461544"/>
    <lineage>
        <taxon>Eukaryota</taxon>
        <taxon>Viridiplantae</taxon>
        <taxon>Chlorophyta</taxon>
        <taxon>Chloropicophyceae</taxon>
        <taxon>Chloropicales</taxon>
        <taxon>Chloropicaceae</taxon>
        <taxon>Chloropicon</taxon>
    </lineage>
</organism>
<proteinExistence type="predicted"/>
<dbReference type="PANTHER" id="PTHR21581:SF6">
    <property type="entry name" value="TRAFFICKING PROTEIN PARTICLE COMPLEX SUBUNIT 12"/>
    <property type="match status" value="1"/>
</dbReference>
<evidence type="ECO:0000313" key="2">
    <source>
        <dbReference type="Proteomes" id="UP001472866"/>
    </source>
</evidence>
<name>A0AAX4P4H9_9CHLO</name>
<evidence type="ECO:0000313" key="1">
    <source>
        <dbReference type="EMBL" id="WZN61227.1"/>
    </source>
</evidence>
<dbReference type="AlphaFoldDB" id="A0AAX4P4H9"/>
<gene>
    <name evidence="1" type="ORF">HKI87_04g27620</name>
</gene>
<sequence>MEGEVRERTESEAMTTAFTASEARAMVAGGKWKELVRSFEALASSTNTGVHDKNGNPVHPLDVLAYYFLALYRLRENEKIGRTIEGLASWIAGPTSDGGSPGEQVEPAAPFLLLWVHASYKLLNKGTQDEGLSRMYELLERCRALRSSYQEKLQFDVGSADVTPICDLEQCAPGAANTASLVAAWDRRHKTCACALACHHCHLKQFRPALRILSELTSSSQDREYGALLAHVLLQLGDVRSASKVAEGMARPAGEGGGSDALSGNLDGLLAFARDDFQGCLPKFEKASREAPGEAGVHARNNLAVGHMFSRDLHVSIKILENELSGDRTRALRRPLVLNLCSMYELASTKCEESKRTLHAWLLKNASDDFDGETTRLQKLPSQPGTTATTA</sequence>
<dbReference type="Proteomes" id="UP001472866">
    <property type="component" value="Chromosome 04"/>
</dbReference>
<accession>A0AAX4P4H9</accession>